<comment type="cofactor">
    <cofactor evidence="13">
        <name>heme</name>
        <dbReference type="ChEBI" id="CHEBI:30413"/>
    </cofactor>
</comment>
<dbReference type="Gene3D" id="2.40.30.10">
    <property type="entry name" value="Translation factors"/>
    <property type="match status" value="1"/>
</dbReference>
<keyword evidence="9 13" id="KW-0560">Oxidoreductase</keyword>
<feature type="domain" description="Flavodoxin-like" evidence="14">
    <location>
        <begin position="486"/>
        <end position="624"/>
    </location>
</feature>
<sequence length="1052" mass="119278">MEKERTIPQPKTYGPLGSLPLMDKDKPMQTFMKIGQELGPIFQFQFPHALGTFVSGHDLVAEVCDEEKFQKQLGVSLTSAREFAGDGLFTSYTEEPNWKKAHNILLPSFSQRAMKGYHHMMLDIATQLVEKWERLNKEEEIDVPEDMTRLTLDTIGLCGFGYRFNSFYREGAHPFVDSMVRALDESMNKMNRLPLQDKLMVRKKRQFQEDKMFMFELADEIIKERKKQGEVDGDDLLAHMLNGKDPETGEKLDDENIRYQMITFLIAGHETTSGLLSFAIYYLLKNPRVLKKAYKEVDEVLTGIPTYEDVRKLKYVRMILNEALRLWPTAPAFSLYAKEDIMLGGKYPIEKNQSVSVLLGNLHRDKRVWGENVEEFRPERFQDEKKIPHHAYKPFGNGQRACIGQQFALHEATLVLGMILQRFNIVDHRNYELKVKETLTLKPDNFTIQVIPREREYEALNEHKSENKAAKKVEQDVIIEEHNTPLLVLHGSNLGTAEGIANELAELGERYGFSTTIASLNSYSGKLPTSGVVLIVSASYNGKAPDNATEFVNWLETSKNDLSGVHYAVFGCGDRNWASTYQRIPRVIDEKMSELGAERIVGRGEGDASGDFELHLDEWKNQLTKKVKETFNVEETKEVAEKKGLNVTFVKENVQHPLVKTYEAQEAEVLLNKELQREESGRSTRHIEISLPNGVSYKEGDHLGILPQNSAKLVNRVLKRYGLDGSESIMLEGDAYGLQHLPLNKPVRVRDVLTFNVELQEPVSRKALQELAEATVCPPHKYELEALLGEHYSENVTNKRLTMLSLLEKYEACELSFERFLTLCPPLKPRYYSISSSPLKSSQKASITVSVVEGKAWSGDGMYHGVASSYLAQCQAGENVMMFINTPQSRFELPADESTPLIMVGPGTGVAPFRGFLQARSVLKEEGKKLGEAHLYFGCRNEAHDFIYKDELEKAESDGIVTLHTAFSRMESCDKTYVQHLLEQDAAEVISILVEKEGALYICGDGKSMAPAVESTLKKAYQDIEHKSEEEAERFLLDLEEQGRFAKDVWAG</sequence>
<dbReference type="Proteomes" id="UP000182762">
    <property type="component" value="Unassembled WGS sequence"/>
</dbReference>
<comment type="function">
    <text evidence="13">Functions as a fatty acid monooxygenase.</text>
</comment>
<comment type="caution">
    <text evidence="16">The sequence shown here is derived from an EMBL/GenBank/DDBJ whole genome shotgun (WGS) entry which is preliminary data.</text>
</comment>
<dbReference type="InterPro" id="IPR008254">
    <property type="entry name" value="Flavodoxin/NO_synth"/>
</dbReference>
<keyword evidence="3 13" id="KW-0349">Heme</keyword>
<evidence type="ECO:0000256" key="6">
    <source>
        <dbReference type="ARBA" id="ARBA00022723"/>
    </source>
</evidence>
<keyword evidence="10 13" id="KW-0408">Iron</keyword>
<keyword evidence="13" id="KW-0249">Electron transport</keyword>
<organism evidence="16 17">
    <name type="scientific">Priestia endophytica DSM 13796</name>
    <dbReference type="NCBI Taxonomy" id="1121089"/>
    <lineage>
        <taxon>Bacteria</taxon>
        <taxon>Bacillati</taxon>
        <taxon>Bacillota</taxon>
        <taxon>Bacilli</taxon>
        <taxon>Bacillales</taxon>
        <taxon>Bacillaceae</taxon>
        <taxon>Priestia</taxon>
    </lineage>
</organism>
<dbReference type="Pfam" id="PF00175">
    <property type="entry name" value="NAD_binding_1"/>
    <property type="match status" value="1"/>
</dbReference>
<dbReference type="InterPro" id="IPR023206">
    <property type="entry name" value="Bifunctional_P450_P450_red"/>
</dbReference>
<name>A0A1I6AHK2_9BACI</name>
<dbReference type="Pfam" id="PF00667">
    <property type="entry name" value="FAD_binding_1"/>
    <property type="match status" value="1"/>
</dbReference>
<dbReference type="EC" id="1.14.14.1" evidence="13"/>
<evidence type="ECO:0000256" key="10">
    <source>
        <dbReference type="ARBA" id="ARBA00023004"/>
    </source>
</evidence>
<feature type="domain" description="FAD-binding FR-type" evidence="15">
    <location>
        <begin position="662"/>
        <end position="894"/>
    </location>
</feature>
<dbReference type="CDD" id="cd11068">
    <property type="entry name" value="CYP120A1"/>
    <property type="match status" value="1"/>
</dbReference>
<dbReference type="Gene3D" id="3.40.50.80">
    <property type="entry name" value="Nucleotide-binding domain of ferredoxin-NADP reductase (FNR) module"/>
    <property type="match status" value="1"/>
</dbReference>
<dbReference type="PANTHER" id="PTHR19384">
    <property type="entry name" value="NITRIC OXIDE SYNTHASE-RELATED"/>
    <property type="match status" value="1"/>
</dbReference>
<evidence type="ECO:0000256" key="5">
    <source>
        <dbReference type="ARBA" id="ARBA00022643"/>
    </source>
</evidence>
<dbReference type="Gene3D" id="1.20.990.10">
    <property type="entry name" value="NADPH-cytochrome p450 Reductase, Chain A, domain 3"/>
    <property type="match status" value="1"/>
</dbReference>
<dbReference type="EC" id="1.6.2.4" evidence="13"/>
<protein>
    <recommendedName>
        <fullName evidence="13">Bifunctional cytochrome P450/NADPH--P450 reductase</fullName>
    </recommendedName>
    <domain>
        <recommendedName>
            <fullName evidence="13">Cytochrome P450</fullName>
            <ecNumber evidence="13">1.14.14.1</ecNumber>
        </recommendedName>
    </domain>
    <domain>
        <recommendedName>
            <fullName evidence="13">NADPH--cytochrome P450 reductase</fullName>
            <ecNumber evidence="13">1.6.2.4</ecNumber>
        </recommendedName>
    </domain>
</protein>
<keyword evidence="6 13" id="KW-0479">Metal-binding</keyword>
<dbReference type="Pfam" id="PF00258">
    <property type="entry name" value="Flavodoxin_1"/>
    <property type="match status" value="1"/>
</dbReference>
<dbReference type="GeneID" id="93711384"/>
<dbReference type="PRINTS" id="PR00369">
    <property type="entry name" value="FLAVODOXIN"/>
</dbReference>
<dbReference type="PROSITE" id="PS00086">
    <property type="entry name" value="CYTOCHROME_P450"/>
    <property type="match status" value="1"/>
</dbReference>
<accession>A0A1I6AHK2</accession>
<dbReference type="SUPFAM" id="SSF48264">
    <property type="entry name" value="Cytochrome P450"/>
    <property type="match status" value="1"/>
</dbReference>
<gene>
    <name evidence="16" type="ORF">SAMN02745910_02748</name>
</gene>
<keyword evidence="7 13" id="KW-0274">FAD</keyword>
<evidence type="ECO:0000256" key="7">
    <source>
        <dbReference type="ARBA" id="ARBA00022827"/>
    </source>
</evidence>
<evidence type="ECO:0000256" key="1">
    <source>
        <dbReference type="ARBA" id="ARBA00010018"/>
    </source>
</evidence>
<comment type="catalytic activity">
    <reaction evidence="13">
        <text>an organic molecule + reduced [NADPH--hemoprotein reductase] + O2 = an alcohol + oxidized [NADPH--hemoprotein reductase] + H2O + H(+)</text>
        <dbReference type="Rhea" id="RHEA:17149"/>
        <dbReference type="Rhea" id="RHEA-COMP:11964"/>
        <dbReference type="Rhea" id="RHEA-COMP:11965"/>
        <dbReference type="ChEBI" id="CHEBI:15377"/>
        <dbReference type="ChEBI" id="CHEBI:15378"/>
        <dbReference type="ChEBI" id="CHEBI:15379"/>
        <dbReference type="ChEBI" id="CHEBI:30879"/>
        <dbReference type="ChEBI" id="CHEBI:57618"/>
        <dbReference type="ChEBI" id="CHEBI:58210"/>
        <dbReference type="ChEBI" id="CHEBI:142491"/>
        <dbReference type="EC" id="1.14.14.1"/>
    </reaction>
</comment>
<dbReference type="InterPro" id="IPR001433">
    <property type="entry name" value="OxRdtase_FAD/NAD-bd"/>
</dbReference>
<evidence type="ECO:0000259" key="15">
    <source>
        <dbReference type="PROSITE" id="PS51384"/>
    </source>
</evidence>
<evidence type="ECO:0000256" key="12">
    <source>
        <dbReference type="ARBA" id="ARBA00049342"/>
    </source>
</evidence>
<dbReference type="Gene3D" id="1.10.630.10">
    <property type="entry name" value="Cytochrome P450"/>
    <property type="match status" value="1"/>
</dbReference>
<evidence type="ECO:0000256" key="3">
    <source>
        <dbReference type="ARBA" id="ARBA00022617"/>
    </source>
</evidence>
<comment type="similarity">
    <text evidence="1 13">In the N-terminal section; belongs to the cytochrome P450 family.</text>
</comment>
<keyword evidence="11 13" id="KW-0503">Monooxygenase</keyword>
<keyword evidence="5 13" id="KW-0288">FMN</keyword>
<dbReference type="InterPro" id="IPR036396">
    <property type="entry name" value="Cyt_P450_sf"/>
</dbReference>
<evidence type="ECO:0000259" key="14">
    <source>
        <dbReference type="PROSITE" id="PS50902"/>
    </source>
</evidence>
<evidence type="ECO:0000256" key="2">
    <source>
        <dbReference type="ARBA" id="ARBA00022448"/>
    </source>
</evidence>
<evidence type="ECO:0000256" key="8">
    <source>
        <dbReference type="ARBA" id="ARBA00022857"/>
    </source>
</evidence>
<evidence type="ECO:0000256" key="11">
    <source>
        <dbReference type="ARBA" id="ARBA00023033"/>
    </source>
</evidence>
<dbReference type="InterPro" id="IPR001128">
    <property type="entry name" value="Cyt_P450"/>
</dbReference>
<dbReference type="SUPFAM" id="SSF63380">
    <property type="entry name" value="Riboflavin synthase domain-like"/>
    <property type="match status" value="1"/>
</dbReference>
<dbReference type="CDD" id="cd06206">
    <property type="entry name" value="bifunctional_CYPOR"/>
    <property type="match status" value="1"/>
</dbReference>
<dbReference type="Gene3D" id="3.40.50.360">
    <property type="match status" value="1"/>
</dbReference>
<dbReference type="PIRSF" id="PIRSF000209">
    <property type="entry name" value="Bifunctional_P450_P450R"/>
    <property type="match status" value="1"/>
</dbReference>
<dbReference type="InterPro" id="IPR017938">
    <property type="entry name" value="Riboflavin_synthase-like_b-brl"/>
</dbReference>
<dbReference type="InterPro" id="IPR003097">
    <property type="entry name" value="CysJ-like_FAD-binding"/>
</dbReference>
<dbReference type="InterPro" id="IPR039261">
    <property type="entry name" value="FNR_nucleotide-bd"/>
</dbReference>
<dbReference type="InterPro" id="IPR001094">
    <property type="entry name" value="Flavdoxin-like"/>
</dbReference>
<evidence type="ECO:0000313" key="17">
    <source>
        <dbReference type="Proteomes" id="UP000182762"/>
    </source>
</evidence>
<evidence type="ECO:0000256" key="13">
    <source>
        <dbReference type="PIRNR" id="PIRNR000209"/>
    </source>
</evidence>
<keyword evidence="17" id="KW-1185">Reference proteome</keyword>
<proteinExistence type="inferred from homology"/>
<dbReference type="InterPro" id="IPR029039">
    <property type="entry name" value="Flavoprotein-like_sf"/>
</dbReference>
<dbReference type="RefSeq" id="WP_061805425.1">
    <property type="nucleotide sequence ID" value="NZ_FOXX01000006.1"/>
</dbReference>
<evidence type="ECO:0000256" key="9">
    <source>
        <dbReference type="ARBA" id="ARBA00023002"/>
    </source>
</evidence>
<reference evidence="16 17" key="1">
    <citation type="submission" date="2016-10" db="EMBL/GenBank/DDBJ databases">
        <authorList>
            <person name="Varghese N."/>
            <person name="Submissions S."/>
        </authorList>
    </citation>
    <scope>NUCLEOTIDE SEQUENCE [LARGE SCALE GENOMIC DNA]</scope>
    <source>
        <strain evidence="16 17">DSM 13796</strain>
    </source>
</reference>
<keyword evidence="2 13" id="KW-0813">Transport</keyword>
<evidence type="ECO:0000313" key="16">
    <source>
        <dbReference type="EMBL" id="SFQ68132.1"/>
    </source>
</evidence>
<dbReference type="Pfam" id="PF00067">
    <property type="entry name" value="p450"/>
    <property type="match status" value="1"/>
</dbReference>
<dbReference type="InterPro" id="IPR017972">
    <property type="entry name" value="Cyt_P450_CS"/>
</dbReference>
<keyword evidence="8 13" id="KW-0521">NADP</keyword>
<keyword evidence="4 13" id="KW-0285">Flavoprotein</keyword>
<dbReference type="InterPro" id="IPR017927">
    <property type="entry name" value="FAD-bd_FR_type"/>
</dbReference>
<comment type="catalytic activity">
    <reaction evidence="12 13">
        <text>2 oxidized [cytochrome P450] + NADPH = 2 reduced [cytochrome P450] + NADP(+) + H(+)</text>
        <dbReference type="Rhea" id="RHEA:24040"/>
        <dbReference type="Rhea" id="RHEA-COMP:14627"/>
        <dbReference type="Rhea" id="RHEA-COMP:14628"/>
        <dbReference type="ChEBI" id="CHEBI:15378"/>
        <dbReference type="ChEBI" id="CHEBI:55376"/>
        <dbReference type="ChEBI" id="CHEBI:57783"/>
        <dbReference type="ChEBI" id="CHEBI:58349"/>
        <dbReference type="ChEBI" id="CHEBI:60344"/>
        <dbReference type="EC" id="1.6.2.4"/>
    </reaction>
</comment>
<comment type="cofactor">
    <cofactor evidence="13">
        <name>FAD</name>
        <dbReference type="ChEBI" id="CHEBI:57692"/>
    </cofactor>
    <cofactor evidence="13">
        <name>FMN</name>
        <dbReference type="ChEBI" id="CHEBI:58210"/>
    </cofactor>
</comment>
<dbReference type="PROSITE" id="PS51384">
    <property type="entry name" value="FAD_FR"/>
    <property type="match status" value="1"/>
</dbReference>
<dbReference type="EMBL" id="FOXX01000006">
    <property type="protein sequence ID" value="SFQ68132.1"/>
    <property type="molecule type" value="Genomic_DNA"/>
</dbReference>
<dbReference type="PROSITE" id="PS50902">
    <property type="entry name" value="FLAVODOXIN_LIKE"/>
    <property type="match status" value="1"/>
</dbReference>
<dbReference type="PANTHER" id="PTHR19384:SF17">
    <property type="entry name" value="NADPH--CYTOCHROME P450 REDUCTASE"/>
    <property type="match status" value="1"/>
</dbReference>
<dbReference type="SUPFAM" id="SSF52343">
    <property type="entry name" value="Ferredoxin reductase-like, C-terminal NADP-linked domain"/>
    <property type="match status" value="1"/>
</dbReference>
<dbReference type="InterPro" id="IPR023173">
    <property type="entry name" value="NADPH_Cyt_P450_Rdtase_alpha"/>
</dbReference>
<evidence type="ECO:0000256" key="4">
    <source>
        <dbReference type="ARBA" id="ARBA00022630"/>
    </source>
</evidence>
<dbReference type="InterPro" id="IPR001709">
    <property type="entry name" value="Flavoprot_Pyr_Nucl_cyt_Rdtase"/>
</dbReference>
<dbReference type="PRINTS" id="PR00371">
    <property type="entry name" value="FPNCR"/>
</dbReference>
<dbReference type="SUPFAM" id="SSF52218">
    <property type="entry name" value="Flavoproteins"/>
    <property type="match status" value="1"/>
</dbReference>